<feature type="compositionally biased region" description="Polar residues" evidence="1">
    <location>
        <begin position="132"/>
        <end position="141"/>
    </location>
</feature>
<reference evidence="2 3" key="1">
    <citation type="journal article" date="2013" name="Curr. Biol.">
        <title>The Genome of the Foraminiferan Reticulomyxa filosa.</title>
        <authorList>
            <person name="Glockner G."/>
            <person name="Hulsmann N."/>
            <person name="Schleicher M."/>
            <person name="Noegel A.A."/>
            <person name="Eichinger L."/>
            <person name="Gallinger C."/>
            <person name="Pawlowski J."/>
            <person name="Sierra R."/>
            <person name="Euteneuer U."/>
            <person name="Pillet L."/>
            <person name="Moustafa A."/>
            <person name="Platzer M."/>
            <person name="Groth M."/>
            <person name="Szafranski K."/>
            <person name="Schliwa M."/>
        </authorList>
    </citation>
    <scope>NUCLEOTIDE SEQUENCE [LARGE SCALE GENOMIC DNA]</scope>
</reference>
<sequence>SKINITGIADVKNKEVLEDKLERLMAIDSRRANKDSVFYIPEETNKVMMEFNNKEIKLKELAMEYQKQGMEYNKANMIAKEVIKYEAKEIQIDHEIKGTNAQRNKAIKANKEGQIHDKDIHTAELHKPAPVQQAQRTPSHSISRDEMDFGM</sequence>
<accession>X6LFY1</accession>
<evidence type="ECO:0000256" key="1">
    <source>
        <dbReference type="SAM" id="MobiDB-lite"/>
    </source>
</evidence>
<evidence type="ECO:0000313" key="2">
    <source>
        <dbReference type="EMBL" id="ETN99649.1"/>
    </source>
</evidence>
<dbReference type="EMBL" id="ASPP01043347">
    <property type="protein sequence ID" value="ETN99649.1"/>
    <property type="molecule type" value="Genomic_DNA"/>
</dbReference>
<feature type="region of interest" description="Disordered" evidence="1">
    <location>
        <begin position="126"/>
        <end position="151"/>
    </location>
</feature>
<dbReference type="Proteomes" id="UP000023152">
    <property type="component" value="Unassembled WGS sequence"/>
</dbReference>
<dbReference type="AlphaFoldDB" id="X6LFY1"/>
<feature type="non-terminal residue" evidence="2">
    <location>
        <position position="1"/>
    </location>
</feature>
<keyword evidence="3" id="KW-1185">Reference proteome</keyword>
<feature type="compositionally biased region" description="Basic and acidic residues" evidence="1">
    <location>
        <begin position="142"/>
        <end position="151"/>
    </location>
</feature>
<gene>
    <name evidence="2" type="ORF">RFI_37821</name>
</gene>
<evidence type="ECO:0000313" key="3">
    <source>
        <dbReference type="Proteomes" id="UP000023152"/>
    </source>
</evidence>
<proteinExistence type="predicted"/>
<name>X6LFY1_RETFI</name>
<organism evidence="2 3">
    <name type="scientific">Reticulomyxa filosa</name>
    <dbReference type="NCBI Taxonomy" id="46433"/>
    <lineage>
        <taxon>Eukaryota</taxon>
        <taxon>Sar</taxon>
        <taxon>Rhizaria</taxon>
        <taxon>Retaria</taxon>
        <taxon>Foraminifera</taxon>
        <taxon>Monothalamids</taxon>
        <taxon>Reticulomyxidae</taxon>
        <taxon>Reticulomyxa</taxon>
    </lineage>
</organism>
<comment type="caution">
    <text evidence="2">The sequence shown here is derived from an EMBL/GenBank/DDBJ whole genome shotgun (WGS) entry which is preliminary data.</text>
</comment>
<protein>
    <submittedName>
        <fullName evidence="2">Uncharacterized protein</fullName>
    </submittedName>
</protein>